<dbReference type="GO" id="GO:0001578">
    <property type="term" value="P:microtubule bundle formation"/>
    <property type="evidence" value="ECO:0007669"/>
    <property type="project" value="TreeGrafter"/>
</dbReference>
<sequence length="231" mass="26021">MPSFRPRFIANGGGGEAHANAVRLQAVDYVEKKTMKKIMTRSVTGNLAHAQKLVNIAEVKYFWSAKPQTFFARDNVSNFIHWCRNSLQIIECLLFESDDLIMRKNEKHVILCLLEVGRRAAKFGMLAPMLVQMERQIDREIAADQKKMGYNEGLQDQGGLDDDDSDMEDEEPVLMYGPVPQIVTNDLKSLDEMQYSVTRYICLGGVAAAVSDRFINADSEIPRWGGDPITS</sequence>
<dbReference type="GO" id="GO:0001725">
    <property type="term" value="C:stress fiber"/>
    <property type="evidence" value="ECO:0007669"/>
    <property type="project" value="TreeGrafter"/>
</dbReference>
<dbReference type="GO" id="GO:0051764">
    <property type="term" value="P:actin crosslink formation"/>
    <property type="evidence" value="ECO:0007669"/>
    <property type="project" value="TreeGrafter"/>
</dbReference>
<organism evidence="2 3">
    <name type="scientific">Tenebrio molitor</name>
    <name type="common">Yellow mealworm beetle</name>
    <dbReference type="NCBI Taxonomy" id="7067"/>
    <lineage>
        <taxon>Eukaryota</taxon>
        <taxon>Metazoa</taxon>
        <taxon>Ecdysozoa</taxon>
        <taxon>Arthropoda</taxon>
        <taxon>Hexapoda</taxon>
        <taxon>Insecta</taxon>
        <taxon>Pterygota</taxon>
        <taxon>Neoptera</taxon>
        <taxon>Endopterygota</taxon>
        <taxon>Coleoptera</taxon>
        <taxon>Polyphaga</taxon>
        <taxon>Cucujiformia</taxon>
        <taxon>Tenebrionidae</taxon>
        <taxon>Tenebrio</taxon>
    </lineage>
</organism>
<gene>
    <name evidence="2" type="ORF">GEV33_012215</name>
</gene>
<reference evidence="2" key="2">
    <citation type="submission" date="2021-08" db="EMBL/GenBank/DDBJ databases">
        <authorList>
            <person name="Eriksson T."/>
        </authorList>
    </citation>
    <scope>NUCLEOTIDE SEQUENCE</scope>
    <source>
        <strain evidence="2">Stoneville</strain>
        <tissue evidence="2">Whole head</tissue>
    </source>
</reference>
<dbReference type="GO" id="GO:1904825">
    <property type="term" value="P:protein localization to microtubule plus-end"/>
    <property type="evidence" value="ECO:0007669"/>
    <property type="project" value="TreeGrafter"/>
</dbReference>
<dbReference type="AlphaFoldDB" id="A0A8J6H9H3"/>
<evidence type="ECO:0000313" key="3">
    <source>
        <dbReference type="Proteomes" id="UP000719412"/>
    </source>
</evidence>
<dbReference type="GO" id="GO:0008093">
    <property type="term" value="F:cytoskeletal anchor activity"/>
    <property type="evidence" value="ECO:0007669"/>
    <property type="project" value="TreeGrafter"/>
</dbReference>
<dbReference type="GO" id="GO:0005737">
    <property type="term" value="C:cytoplasm"/>
    <property type="evidence" value="ECO:0007669"/>
    <property type="project" value="TreeGrafter"/>
</dbReference>
<comment type="caution">
    <text evidence="2">The sequence shown here is derived from an EMBL/GenBank/DDBJ whole genome shotgun (WGS) entry which is preliminary data.</text>
</comment>
<name>A0A8J6H9H3_TENMO</name>
<dbReference type="PANTHER" id="PTHR46756">
    <property type="entry name" value="TRANSGELIN"/>
    <property type="match status" value="1"/>
</dbReference>
<protein>
    <submittedName>
        <fullName evidence="2">Uncharacterized protein</fullName>
    </submittedName>
</protein>
<dbReference type="PANTHER" id="PTHR46756:SF18">
    <property type="entry name" value="GAS2-LIKE PROTEIN PICKLED EGGS"/>
    <property type="match status" value="1"/>
</dbReference>
<proteinExistence type="predicted"/>
<dbReference type="GO" id="GO:0008017">
    <property type="term" value="F:microtubule binding"/>
    <property type="evidence" value="ECO:0007669"/>
    <property type="project" value="TreeGrafter"/>
</dbReference>
<dbReference type="GO" id="GO:0051015">
    <property type="term" value="F:actin filament binding"/>
    <property type="evidence" value="ECO:0007669"/>
    <property type="project" value="TreeGrafter"/>
</dbReference>
<feature type="region of interest" description="Disordered" evidence="1">
    <location>
        <begin position="151"/>
        <end position="170"/>
    </location>
</feature>
<dbReference type="GO" id="GO:0031110">
    <property type="term" value="P:regulation of microtubule polymerization or depolymerization"/>
    <property type="evidence" value="ECO:0007669"/>
    <property type="project" value="TreeGrafter"/>
</dbReference>
<dbReference type="EMBL" id="JABDTM020027408">
    <property type="protein sequence ID" value="KAH0810574.1"/>
    <property type="molecule type" value="Genomic_DNA"/>
</dbReference>
<dbReference type="Gene3D" id="1.10.418.10">
    <property type="entry name" value="Calponin-like domain"/>
    <property type="match status" value="1"/>
</dbReference>
<evidence type="ECO:0000256" key="1">
    <source>
        <dbReference type="SAM" id="MobiDB-lite"/>
    </source>
</evidence>
<dbReference type="Proteomes" id="UP000719412">
    <property type="component" value="Unassembled WGS sequence"/>
</dbReference>
<accession>A0A8J6H9H3</accession>
<dbReference type="SUPFAM" id="SSF47576">
    <property type="entry name" value="Calponin-homology domain, CH-domain"/>
    <property type="match status" value="1"/>
</dbReference>
<dbReference type="GO" id="GO:0005884">
    <property type="term" value="C:actin filament"/>
    <property type="evidence" value="ECO:0007669"/>
    <property type="project" value="TreeGrafter"/>
</dbReference>
<evidence type="ECO:0000313" key="2">
    <source>
        <dbReference type="EMBL" id="KAH0810574.1"/>
    </source>
</evidence>
<feature type="compositionally biased region" description="Acidic residues" evidence="1">
    <location>
        <begin position="159"/>
        <end position="170"/>
    </location>
</feature>
<dbReference type="InterPro" id="IPR036872">
    <property type="entry name" value="CH_dom_sf"/>
</dbReference>
<keyword evidence="3" id="KW-1185">Reference proteome</keyword>
<reference evidence="2" key="1">
    <citation type="journal article" date="2020" name="J Insects Food Feed">
        <title>The yellow mealworm (Tenebrio molitor) genome: a resource for the emerging insects as food and feed industry.</title>
        <authorList>
            <person name="Eriksson T."/>
            <person name="Andere A."/>
            <person name="Kelstrup H."/>
            <person name="Emery V."/>
            <person name="Picard C."/>
        </authorList>
    </citation>
    <scope>NUCLEOTIDE SEQUENCE</scope>
    <source>
        <strain evidence="2">Stoneville</strain>
        <tissue evidence="2">Whole head</tissue>
    </source>
</reference>
<dbReference type="GO" id="GO:0035371">
    <property type="term" value="C:microtubule plus-end"/>
    <property type="evidence" value="ECO:0007669"/>
    <property type="project" value="TreeGrafter"/>
</dbReference>